<evidence type="ECO:0000256" key="2">
    <source>
        <dbReference type="ARBA" id="ARBA00022598"/>
    </source>
</evidence>
<evidence type="ECO:0000313" key="10">
    <source>
        <dbReference type="Proteomes" id="UP000249396"/>
    </source>
</evidence>
<accession>A0A2W4T452</accession>
<keyword evidence="6 8" id="KW-0067">ATP-binding</keyword>
<dbReference type="InterPro" id="IPR027417">
    <property type="entry name" value="P-loop_NTPase"/>
</dbReference>
<comment type="subcellular location">
    <subcellularLocation>
        <location evidence="8">Cytoplasm</location>
    </subcellularLocation>
</comment>
<sequence length="227" mass="24577">MAGFFITGTDTGVGKTWATVALMRFLKARGSSVIGMKPVASGCFRKDGELRNEDALLLMENASLAVDYAKINIYAFELPVSPHIAAKTVGETVEIEKIVLHCRELEAQADFVLVEGIGGWAVPLNDTKKVSQLAFALQLPVIMVVGLRLGCLNHAFLTHDAIIGSGVTGAGWIANCIDADICCLEENLKTLESGLSFPCLGIVPYCARLDGLMPNYFNERDFFRKCS</sequence>
<evidence type="ECO:0000256" key="3">
    <source>
        <dbReference type="ARBA" id="ARBA00022723"/>
    </source>
</evidence>
<dbReference type="Gene3D" id="3.40.50.300">
    <property type="entry name" value="P-loop containing nucleotide triphosphate hydrolases"/>
    <property type="match status" value="1"/>
</dbReference>
<name>A0A2W4T452_9GAMM</name>
<comment type="similarity">
    <text evidence="8">Belongs to the dethiobiotin synthetase family.</text>
</comment>
<dbReference type="EC" id="6.3.3.3" evidence="8"/>
<dbReference type="PANTHER" id="PTHR43210:SF5">
    <property type="entry name" value="DETHIOBIOTIN SYNTHETASE"/>
    <property type="match status" value="1"/>
</dbReference>
<keyword evidence="4 8" id="KW-0547">Nucleotide-binding</keyword>
<feature type="active site" evidence="8">
    <location>
        <position position="37"/>
    </location>
</feature>
<dbReference type="SUPFAM" id="SSF52540">
    <property type="entry name" value="P-loop containing nucleoside triphosphate hydrolases"/>
    <property type="match status" value="1"/>
</dbReference>
<keyword evidence="3 8" id="KW-0479">Metal-binding</keyword>
<dbReference type="NCBIfam" id="TIGR00347">
    <property type="entry name" value="bioD"/>
    <property type="match status" value="1"/>
</dbReference>
<feature type="binding site" evidence="8">
    <location>
        <position position="41"/>
    </location>
    <ligand>
        <name>substrate</name>
    </ligand>
</feature>
<dbReference type="Proteomes" id="UP000249396">
    <property type="component" value="Unassembled WGS sequence"/>
</dbReference>
<dbReference type="AlphaFoldDB" id="A0A2W4T452"/>
<organism evidence="9 10">
    <name type="scientific">Candidatus Methylumidiphilus alinenensis</name>
    <dbReference type="NCBI Taxonomy" id="2202197"/>
    <lineage>
        <taxon>Bacteria</taxon>
        <taxon>Pseudomonadati</taxon>
        <taxon>Pseudomonadota</taxon>
        <taxon>Gammaproteobacteria</taxon>
        <taxon>Methylococcales</taxon>
        <taxon>Candidatus Methylumidiphilus</taxon>
    </lineage>
</organism>
<comment type="cofactor">
    <cofactor evidence="8">
        <name>Mg(2+)</name>
        <dbReference type="ChEBI" id="CHEBI:18420"/>
    </cofactor>
</comment>
<dbReference type="CDD" id="cd03109">
    <property type="entry name" value="DTBS"/>
    <property type="match status" value="1"/>
</dbReference>
<evidence type="ECO:0000256" key="1">
    <source>
        <dbReference type="ARBA" id="ARBA00022490"/>
    </source>
</evidence>
<dbReference type="GO" id="GO:0000287">
    <property type="term" value="F:magnesium ion binding"/>
    <property type="evidence" value="ECO:0007669"/>
    <property type="project" value="UniProtKB-UniRule"/>
</dbReference>
<dbReference type="UniPathway" id="UPA00078">
    <property type="reaction ID" value="UER00161"/>
</dbReference>
<comment type="pathway">
    <text evidence="8">Cofactor biosynthesis; biotin biosynthesis; biotin from 7,8-diaminononanoate: step 1/2.</text>
</comment>
<dbReference type="PIRSF" id="PIRSF006755">
    <property type="entry name" value="DTB_synth"/>
    <property type="match status" value="1"/>
</dbReference>
<dbReference type="HAMAP" id="MF_00336">
    <property type="entry name" value="BioD"/>
    <property type="match status" value="1"/>
</dbReference>
<keyword evidence="5 8" id="KW-0093">Biotin biosynthesis</keyword>
<feature type="binding site" evidence="8">
    <location>
        <position position="54"/>
    </location>
    <ligand>
        <name>Mg(2+)</name>
        <dbReference type="ChEBI" id="CHEBI:18420"/>
    </ligand>
</feature>
<comment type="subunit">
    <text evidence="8">Homodimer.</text>
</comment>
<dbReference type="EMBL" id="QJPH01000232">
    <property type="protein sequence ID" value="PZN82150.1"/>
    <property type="molecule type" value="Genomic_DNA"/>
</dbReference>
<comment type="catalytic activity">
    <reaction evidence="8">
        <text>(7R,8S)-7,8-diammoniononanoate + CO2 + ATP = (4R,5S)-dethiobiotin + ADP + phosphate + 3 H(+)</text>
        <dbReference type="Rhea" id="RHEA:15805"/>
        <dbReference type="ChEBI" id="CHEBI:15378"/>
        <dbReference type="ChEBI" id="CHEBI:16526"/>
        <dbReference type="ChEBI" id="CHEBI:30616"/>
        <dbReference type="ChEBI" id="CHEBI:43474"/>
        <dbReference type="ChEBI" id="CHEBI:149469"/>
        <dbReference type="ChEBI" id="CHEBI:149473"/>
        <dbReference type="ChEBI" id="CHEBI:456216"/>
        <dbReference type="EC" id="6.3.3.3"/>
    </reaction>
</comment>
<gene>
    <name evidence="8 9" type="primary">bioD</name>
    <name evidence="9" type="ORF">DM484_06945</name>
</gene>
<feature type="binding site" evidence="8">
    <location>
        <position position="115"/>
    </location>
    <ligand>
        <name>Mg(2+)</name>
        <dbReference type="ChEBI" id="CHEBI:18420"/>
    </ligand>
</feature>
<dbReference type="GO" id="GO:0042803">
    <property type="term" value="F:protein homodimerization activity"/>
    <property type="evidence" value="ECO:0007669"/>
    <property type="project" value="UniProtKB-ARBA"/>
</dbReference>
<evidence type="ECO:0000256" key="7">
    <source>
        <dbReference type="ARBA" id="ARBA00022842"/>
    </source>
</evidence>
<feature type="binding site" evidence="8">
    <location>
        <begin position="115"/>
        <end position="118"/>
    </location>
    <ligand>
        <name>ATP</name>
        <dbReference type="ChEBI" id="CHEBI:30616"/>
    </ligand>
</feature>
<evidence type="ECO:0000256" key="5">
    <source>
        <dbReference type="ARBA" id="ARBA00022756"/>
    </source>
</evidence>
<evidence type="ECO:0000256" key="6">
    <source>
        <dbReference type="ARBA" id="ARBA00022840"/>
    </source>
</evidence>
<protein>
    <recommendedName>
        <fullName evidence="8">ATP-dependent dethiobiotin synthetase BioD</fullName>
        <ecNumber evidence="8">6.3.3.3</ecNumber>
    </recommendedName>
    <alternativeName>
        <fullName evidence="8">DTB synthetase</fullName>
        <shortName evidence="8">DTBS</shortName>
    </alternativeName>
    <alternativeName>
        <fullName evidence="8">Dethiobiotin synthase</fullName>
    </alternativeName>
</protein>
<dbReference type="GO" id="GO:0004141">
    <property type="term" value="F:dethiobiotin synthase activity"/>
    <property type="evidence" value="ECO:0007669"/>
    <property type="project" value="UniProtKB-UniRule"/>
</dbReference>
<proteinExistence type="inferred from homology"/>
<dbReference type="GO" id="GO:0005829">
    <property type="term" value="C:cytosol"/>
    <property type="evidence" value="ECO:0007669"/>
    <property type="project" value="TreeGrafter"/>
</dbReference>
<evidence type="ECO:0000313" key="9">
    <source>
        <dbReference type="EMBL" id="PZN82150.1"/>
    </source>
</evidence>
<comment type="caution">
    <text evidence="8">Lacks conserved residue(s) required for the propagation of feature annotation.</text>
</comment>
<dbReference type="Pfam" id="PF13500">
    <property type="entry name" value="AAA_26"/>
    <property type="match status" value="1"/>
</dbReference>
<feature type="binding site" evidence="8">
    <location>
        <position position="54"/>
    </location>
    <ligand>
        <name>ATP</name>
        <dbReference type="ChEBI" id="CHEBI:30616"/>
    </ligand>
</feature>
<dbReference type="InterPro" id="IPR004472">
    <property type="entry name" value="DTB_synth_BioD"/>
</dbReference>
<keyword evidence="2 8" id="KW-0436">Ligase</keyword>
<comment type="function">
    <text evidence="8">Catalyzes a mechanistically unusual reaction, the ATP-dependent insertion of CO2 between the N7 and N8 nitrogen atoms of 7,8-diaminopelargonic acid (DAPA, also called 7,8-diammoniononanoate) to form a ureido ring.</text>
</comment>
<evidence type="ECO:0000256" key="4">
    <source>
        <dbReference type="ARBA" id="ARBA00022741"/>
    </source>
</evidence>
<comment type="caution">
    <text evidence="9">The sequence shown here is derived from an EMBL/GenBank/DDBJ whole genome shotgun (WGS) entry which is preliminary data.</text>
</comment>
<keyword evidence="7 8" id="KW-0460">Magnesium</keyword>
<feature type="binding site" evidence="8">
    <location>
        <begin position="175"/>
        <end position="176"/>
    </location>
    <ligand>
        <name>ATP</name>
        <dbReference type="ChEBI" id="CHEBI:30616"/>
    </ligand>
</feature>
<reference evidence="9 10" key="1">
    <citation type="journal article" date="2018" name="Aquat. Microb. Ecol.">
        <title>Gammaproteobacterial methanotrophs dominate.</title>
        <authorList>
            <person name="Rissanen A.J."/>
            <person name="Saarenheimo J."/>
            <person name="Tiirola M."/>
            <person name="Peura S."/>
            <person name="Aalto S.L."/>
            <person name="Karvinen A."/>
            <person name="Nykanen H."/>
        </authorList>
    </citation>
    <scope>NUCLEOTIDE SEQUENCE [LARGE SCALE GENOMIC DNA]</scope>
    <source>
        <strain evidence="9">AMbin10</strain>
    </source>
</reference>
<feature type="binding site" evidence="8">
    <location>
        <position position="16"/>
    </location>
    <ligand>
        <name>Mg(2+)</name>
        <dbReference type="ChEBI" id="CHEBI:18420"/>
    </ligand>
</feature>
<dbReference type="PANTHER" id="PTHR43210">
    <property type="entry name" value="DETHIOBIOTIN SYNTHETASE"/>
    <property type="match status" value="1"/>
</dbReference>
<keyword evidence="1 8" id="KW-0963">Cytoplasm</keyword>
<dbReference type="FunFam" id="3.40.50.300:FF:000292">
    <property type="entry name" value="ATP-dependent dethiobiotin synthetase BioD"/>
    <property type="match status" value="1"/>
</dbReference>
<dbReference type="GO" id="GO:0005524">
    <property type="term" value="F:ATP binding"/>
    <property type="evidence" value="ECO:0007669"/>
    <property type="project" value="UniProtKB-UniRule"/>
</dbReference>
<dbReference type="GO" id="GO:0009102">
    <property type="term" value="P:biotin biosynthetic process"/>
    <property type="evidence" value="ECO:0007669"/>
    <property type="project" value="UniProtKB-UniRule"/>
</dbReference>
<evidence type="ECO:0000256" key="8">
    <source>
        <dbReference type="HAMAP-Rule" id="MF_00336"/>
    </source>
</evidence>